<dbReference type="GO" id="GO:0005829">
    <property type="term" value="C:cytosol"/>
    <property type="evidence" value="ECO:0007669"/>
    <property type="project" value="TreeGrafter"/>
</dbReference>
<reference evidence="5 6" key="2">
    <citation type="submission" date="2011-02" db="EMBL/GenBank/DDBJ databases">
        <title>The complete sequence of plasmid1 of Bacteroides salanitronis DSM 18170.</title>
        <authorList>
            <consortium name="US DOE Joint Genome Institute (JGI-PGF)"/>
            <person name="Lucas S."/>
            <person name="Copeland A."/>
            <person name="Lapidus A."/>
            <person name="Goodwin L."/>
            <person name="Pitluck S."/>
            <person name="Kyrpides N."/>
            <person name="Mavromatis K."/>
            <person name="Ivanova N."/>
            <person name="Mikhailova N."/>
            <person name="Teshima H."/>
            <person name="Misra M."/>
            <person name="Detter J.C."/>
            <person name="Han C."/>
            <person name="Larimer F."/>
            <person name="Land M."/>
            <person name="Hauser L."/>
            <person name="Markowitz V."/>
            <person name="Cheng J.-F."/>
            <person name="Hugenholtz P."/>
            <person name="Woyke T."/>
            <person name="Wu D."/>
            <person name="Gronow S."/>
            <person name="Wellnitz S."/>
            <person name="Brambilla E."/>
            <person name="Klenk H.-P."/>
            <person name="Eisen J.A."/>
        </authorList>
    </citation>
    <scope>NUCLEOTIDE SEQUENCE [LARGE SCALE GENOMIC DNA]</scope>
    <source>
        <strain evidence="5 6">DSM 18170</strain>
        <plasmid evidence="5 6">pBACSA01</plasmid>
    </source>
</reference>
<dbReference type="AlphaFoldDB" id="F0R998"/>
<dbReference type="CDD" id="cd13836">
    <property type="entry name" value="IHF_B"/>
    <property type="match status" value="1"/>
</dbReference>
<organism evidence="5 6">
    <name type="scientific">Phocaeicola salanitronis (strain DSM 18170 / JCM 13657 / CCUG 60908 / BL78)</name>
    <name type="common">Bacteroides salanitronis</name>
    <dbReference type="NCBI Taxonomy" id="667015"/>
    <lineage>
        <taxon>Bacteria</taxon>
        <taxon>Pseudomonadati</taxon>
        <taxon>Bacteroidota</taxon>
        <taxon>Bacteroidia</taxon>
        <taxon>Bacteroidales</taxon>
        <taxon>Bacteroidaceae</taxon>
        <taxon>Phocaeicola</taxon>
    </lineage>
</organism>
<protein>
    <submittedName>
        <fullName evidence="5">Histone family protein DNA-binding protein</fullName>
    </submittedName>
</protein>
<sequence>MTKAELVNIIAIKTGIDKKDVMAIMESLMAEVKNSLGKGKHIYLRGFGSFIIKHRAEKTARNISQNTTVMVPAHNIPAFKPAMEFVNAVSKPQDKNSNGLKKNVLLTTSTKYYSIINKGAKCIEDITHVAFENKIEKAPCLISTYSKEDAEKILESSEIQAQIKKMGIEMEVVRIK</sequence>
<keyword evidence="3 5" id="KW-0238">DNA-binding</keyword>
<dbReference type="InterPro" id="IPR010992">
    <property type="entry name" value="IHF-like_DNA-bd_dom_sf"/>
</dbReference>
<dbReference type="HOGENOM" id="CLU_1522262_0_0_10"/>
<dbReference type="Gene3D" id="4.10.520.10">
    <property type="entry name" value="IHF-like DNA-binding proteins"/>
    <property type="match status" value="1"/>
</dbReference>
<keyword evidence="6" id="KW-1185">Reference proteome</keyword>
<evidence type="ECO:0000256" key="1">
    <source>
        <dbReference type="ARBA" id="ARBA00010529"/>
    </source>
</evidence>
<name>F0R998_PHOSB</name>
<keyword evidence="5" id="KW-0614">Plasmid</keyword>
<evidence type="ECO:0000256" key="2">
    <source>
        <dbReference type="ARBA" id="ARBA00023067"/>
    </source>
</evidence>
<dbReference type="Pfam" id="PF00216">
    <property type="entry name" value="Bac_DNA_binding"/>
    <property type="match status" value="1"/>
</dbReference>
<dbReference type="EMBL" id="CP002531">
    <property type="protein sequence ID" value="ADY38219.1"/>
    <property type="molecule type" value="Genomic_DNA"/>
</dbReference>
<dbReference type="SMART" id="SM00411">
    <property type="entry name" value="BHL"/>
    <property type="match status" value="1"/>
</dbReference>
<reference evidence="6" key="1">
    <citation type="journal article" date="2011" name="Stand. Genomic Sci.">
        <title>Complete genome sequence of Bacteroides salanitronis type strain (BL78).</title>
        <authorList>
            <person name="Gronow S."/>
            <person name="Held B."/>
            <person name="Lucas S."/>
            <person name="Lapidus A."/>
            <person name="Del Rio T.G."/>
            <person name="Nolan M."/>
            <person name="Tice H."/>
            <person name="Deshpande S."/>
            <person name="Cheng J.F."/>
            <person name="Pitluck S."/>
            <person name="Liolios K."/>
            <person name="Pagani I."/>
            <person name="Ivanova N."/>
            <person name="Mavromatis K."/>
            <person name="Pati A."/>
            <person name="Tapia R."/>
            <person name="Han C."/>
            <person name="Goodwin L."/>
            <person name="Chen A."/>
            <person name="Palaniappan K."/>
            <person name="Land M."/>
            <person name="Hauser L."/>
            <person name="Chang Y.J."/>
            <person name="Jeffries C.D."/>
            <person name="Brambilla E.M."/>
            <person name="Rohde M."/>
            <person name="Goker M."/>
            <person name="Detter J.C."/>
            <person name="Woyke T."/>
            <person name="Bristow J."/>
            <person name="Markowitz V."/>
            <person name="Hugenholtz P."/>
            <person name="Kyrpides N.C."/>
            <person name="Klenk H.P."/>
            <person name="Eisen J.A."/>
        </authorList>
    </citation>
    <scope>NUCLEOTIDE SEQUENCE [LARGE SCALE GENOMIC DNA]</scope>
    <source>
        <strain evidence="6">DSM 18170</strain>
    </source>
</reference>
<evidence type="ECO:0000256" key="4">
    <source>
        <dbReference type="RuleBase" id="RU003939"/>
    </source>
</evidence>
<dbReference type="OrthoDB" id="9799835at2"/>
<dbReference type="GO" id="GO:0003677">
    <property type="term" value="F:DNA binding"/>
    <property type="evidence" value="ECO:0007669"/>
    <property type="project" value="UniProtKB-KW"/>
</dbReference>
<geneLocation type="plasmid" evidence="5 6">
    <name>pBACSA01</name>
</geneLocation>
<dbReference type="GO" id="GO:0030261">
    <property type="term" value="P:chromosome condensation"/>
    <property type="evidence" value="ECO:0007669"/>
    <property type="project" value="UniProtKB-KW"/>
</dbReference>
<dbReference type="InterPro" id="IPR000119">
    <property type="entry name" value="Hist_DNA-bd"/>
</dbReference>
<dbReference type="GO" id="GO:0030527">
    <property type="term" value="F:structural constituent of chromatin"/>
    <property type="evidence" value="ECO:0007669"/>
    <property type="project" value="InterPro"/>
</dbReference>
<evidence type="ECO:0000256" key="3">
    <source>
        <dbReference type="ARBA" id="ARBA00023125"/>
    </source>
</evidence>
<keyword evidence="2" id="KW-0226">DNA condensation</keyword>
<dbReference type="KEGG" id="bsa:Bacsa_3698"/>
<gene>
    <name evidence="5" type="ordered locus">Bacsa_3698</name>
</gene>
<proteinExistence type="inferred from homology"/>
<dbReference type="PANTHER" id="PTHR33175">
    <property type="entry name" value="DNA-BINDING PROTEIN HU"/>
    <property type="match status" value="1"/>
</dbReference>
<evidence type="ECO:0000313" key="5">
    <source>
        <dbReference type="EMBL" id="ADY38219.1"/>
    </source>
</evidence>
<dbReference type="Proteomes" id="UP000007486">
    <property type="component" value="Plasmid pBACSA01"/>
</dbReference>
<comment type="similarity">
    <text evidence="1 4">Belongs to the bacterial histone-like protein family.</text>
</comment>
<evidence type="ECO:0000313" key="6">
    <source>
        <dbReference type="Proteomes" id="UP000007486"/>
    </source>
</evidence>
<dbReference type="SUPFAM" id="SSF47729">
    <property type="entry name" value="IHF-like DNA-binding proteins"/>
    <property type="match status" value="1"/>
</dbReference>
<accession>F0R998</accession>
<dbReference type="PANTHER" id="PTHR33175:SF3">
    <property type="entry name" value="DNA-BINDING PROTEIN HU-BETA"/>
    <property type="match status" value="1"/>
</dbReference>